<gene>
    <name evidence="1" type="ORF">WKI58_19285</name>
</gene>
<organism evidence="1 2">
    <name type="scientific">Streptomyces pratisoli</name>
    <dbReference type="NCBI Taxonomy" id="3139917"/>
    <lineage>
        <taxon>Bacteria</taxon>
        <taxon>Bacillati</taxon>
        <taxon>Actinomycetota</taxon>
        <taxon>Actinomycetes</taxon>
        <taxon>Kitasatosporales</taxon>
        <taxon>Streptomycetaceae</taxon>
        <taxon>Streptomyces</taxon>
    </lineage>
</organism>
<dbReference type="Proteomes" id="UP001375539">
    <property type="component" value="Unassembled WGS sequence"/>
</dbReference>
<name>A0ACC6QK24_9ACTN</name>
<sequence>MTVRRYGRAVGVTTRLLLVVVLALGVFVMHTFGHPGEGSGSGMSSTTHTTSHTTSHTAGTGAVPAHGHPADALGVAVMGPGTGPVTNPVTDAPRHEPGGMAMDMASLCLAVLGAWALAALLRAAFAGRRDRLAGLASAVVAHVRADPPPRAPDLAQLSILRT</sequence>
<protein>
    <submittedName>
        <fullName evidence="1">Uncharacterized protein</fullName>
    </submittedName>
</protein>
<accession>A0ACC6QK24</accession>
<reference evidence="1" key="1">
    <citation type="submission" date="2024-03" db="EMBL/GenBank/DDBJ databases">
        <title>Novel Streptomyces species of biotechnological and ecological value are a feature of Machair soil.</title>
        <authorList>
            <person name="Prole J.R."/>
            <person name="Goodfellow M."/>
            <person name="Allenby N."/>
            <person name="Ward A.C."/>
        </authorList>
    </citation>
    <scope>NUCLEOTIDE SEQUENCE</scope>
    <source>
        <strain evidence="1">MS1.AVA.4</strain>
    </source>
</reference>
<keyword evidence="2" id="KW-1185">Reference proteome</keyword>
<evidence type="ECO:0000313" key="2">
    <source>
        <dbReference type="Proteomes" id="UP001375539"/>
    </source>
</evidence>
<comment type="caution">
    <text evidence="1">The sequence shown here is derived from an EMBL/GenBank/DDBJ whole genome shotgun (WGS) entry which is preliminary data.</text>
</comment>
<evidence type="ECO:0000313" key="1">
    <source>
        <dbReference type="EMBL" id="MEJ8658636.1"/>
    </source>
</evidence>
<dbReference type="EMBL" id="JBBKAI010000002">
    <property type="protein sequence ID" value="MEJ8658636.1"/>
    <property type="molecule type" value="Genomic_DNA"/>
</dbReference>
<proteinExistence type="predicted"/>